<dbReference type="CDD" id="cd00303">
    <property type="entry name" value="retropepsin_like"/>
    <property type="match status" value="1"/>
</dbReference>
<dbReference type="EMBL" id="QJKJ01003317">
    <property type="protein sequence ID" value="RDX99056.1"/>
    <property type="molecule type" value="Genomic_DNA"/>
</dbReference>
<evidence type="ECO:0000313" key="2">
    <source>
        <dbReference type="EMBL" id="RDX99056.1"/>
    </source>
</evidence>
<feature type="compositionally biased region" description="Basic and acidic residues" evidence="1">
    <location>
        <begin position="410"/>
        <end position="419"/>
    </location>
</feature>
<proteinExistence type="predicted"/>
<dbReference type="PANTHER" id="PTHR33067">
    <property type="entry name" value="RNA-DIRECTED DNA POLYMERASE-RELATED"/>
    <property type="match status" value="1"/>
</dbReference>
<dbReference type="SUPFAM" id="SSF56672">
    <property type="entry name" value="DNA/RNA polymerases"/>
    <property type="match status" value="1"/>
</dbReference>
<dbReference type="InterPro" id="IPR043502">
    <property type="entry name" value="DNA/RNA_pol_sf"/>
</dbReference>
<name>A0A371H8L5_MUCPR</name>
<protein>
    <submittedName>
        <fullName evidence="2">Uncharacterized protein</fullName>
    </submittedName>
</protein>
<dbReference type="PANTHER" id="PTHR33067:SF15">
    <property type="entry name" value="RNA-DIRECTED DNA POLYMERASE"/>
    <property type="match status" value="1"/>
</dbReference>
<organism evidence="2 3">
    <name type="scientific">Mucuna pruriens</name>
    <name type="common">Velvet bean</name>
    <name type="synonym">Dolichos pruriens</name>
    <dbReference type="NCBI Taxonomy" id="157652"/>
    <lineage>
        <taxon>Eukaryota</taxon>
        <taxon>Viridiplantae</taxon>
        <taxon>Streptophyta</taxon>
        <taxon>Embryophyta</taxon>
        <taxon>Tracheophyta</taxon>
        <taxon>Spermatophyta</taxon>
        <taxon>Magnoliopsida</taxon>
        <taxon>eudicotyledons</taxon>
        <taxon>Gunneridae</taxon>
        <taxon>Pentapetalae</taxon>
        <taxon>rosids</taxon>
        <taxon>fabids</taxon>
        <taxon>Fabales</taxon>
        <taxon>Fabaceae</taxon>
        <taxon>Papilionoideae</taxon>
        <taxon>50 kb inversion clade</taxon>
        <taxon>NPAAA clade</taxon>
        <taxon>indigoferoid/millettioid clade</taxon>
        <taxon>Phaseoleae</taxon>
        <taxon>Mucuna</taxon>
    </lineage>
</organism>
<feature type="compositionally biased region" description="Polar residues" evidence="1">
    <location>
        <begin position="421"/>
        <end position="432"/>
    </location>
</feature>
<dbReference type="AlphaFoldDB" id="A0A371H8L5"/>
<sequence length="547" mass="61551">MCPCRMELTPQDRIRVLVYLDIDLKLDVDSHPKSHPSRLQKADSTSARVNAGPGAEYCDQLPRGDCQVLLAHYLVIQPLCTSAIVDGTLQLPWRSLWEVDHHHSASNSCFLARRVRFELGSCLSYSVQTGNPLFEPEPMENNNKILKELVTPYVLYQLWCIQPTQTLEGVPRDLLYDNTIGDTGGLHKDEGLLMMDRNMIDVESRGALMDKTLAAARHLISNMASNTQQFGARGGADTSKIGKPVDGAHIFSEVACCQPASTSCVTRVRDRKCIMRWSIRRRVIQLANRSVVQPLGVLEDVLVQVNELIFPANFYVLDIEDEPSREGSALILGRPFLMMARTKIDVPDGTLSIEFADTFVKINEVPGKSHYAKFPIAGTTKPGVIGVATLINTKFNFGIKCRKANRVESNSKRERKVEIDSNMQESTKTNSDNPEEVETVSNGQLETGFDSNKKESQQAEAESDWTSEFAFGQNSQWVSPIQVVSKKFRMTLIKNWQDEMVPARIQNSWRVCINYRKLNQATCKDHFPPHTLKRKLSKESPRRDPSL</sequence>
<feature type="region of interest" description="Disordered" evidence="1">
    <location>
        <begin position="410"/>
        <end position="465"/>
    </location>
</feature>
<dbReference type="InterPro" id="IPR021109">
    <property type="entry name" value="Peptidase_aspartic_dom_sf"/>
</dbReference>
<comment type="caution">
    <text evidence="2">The sequence shown here is derived from an EMBL/GenBank/DDBJ whole genome shotgun (WGS) entry which is preliminary data.</text>
</comment>
<evidence type="ECO:0000256" key="1">
    <source>
        <dbReference type="SAM" id="MobiDB-lite"/>
    </source>
</evidence>
<dbReference type="Proteomes" id="UP000257109">
    <property type="component" value="Unassembled WGS sequence"/>
</dbReference>
<feature type="region of interest" description="Disordered" evidence="1">
    <location>
        <begin position="30"/>
        <end position="49"/>
    </location>
</feature>
<dbReference type="Gene3D" id="2.40.70.10">
    <property type="entry name" value="Acid Proteases"/>
    <property type="match status" value="1"/>
</dbReference>
<accession>A0A371H8L5</accession>
<evidence type="ECO:0000313" key="3">
    <source>
        <dbReference type="Proteomes" id="UP000257109"/>
    </source>
</evidence>
<reference evidence="2" key="1">
    <citation type="submission" date="2018-05" db="EMBL/GenBank/DDBJ databases">
        <title>Draft genome of Mucuna pruriens seed.</title>
        <authorList>
            <person name="Nnadi N.E."/>
            <person name="Vos R."/>
            <person name="Hasami M.H."/>
            <person name="Devisetty U.K."/>
            <person name="Aguiy J.C."/>
        </authorList>
    </citation>
    <scope>NUCLEOTIDE SEQUENCE [LARGE SCALE GENOMIC DNA]</scope>
    <source>
        <strain evidence="2">JCA_2017</strain>
    </source>
</reference>
<gene>
    <name evidence="2" type="ORF">CR513_17947</name>
</gene>
<keyword evidence="3" id="KW-1185">Reference proteome</keyword>
<feature type="non-terminal residue" evidence="2">
    <location>
        <position position="1"/>
    </location>
</feature>
<dbReference type="Gene3D" id="3.10.10.10">
    <property type="entry name" value="HIV Type 1 Reverse Transcriptase, subunit A, domain 1"/>
    <property type="match status" value="1"/>
</dbReference>